<sequence length="142" mass="15588">MPMIDIYAPKGLFKDPHALAQVAAKTVMTVEQVPPIRMFRENTAGFVHEIDPSAYSNVDGESDHVRVQVLTNQGALNRDQQLALTAQLTDLIADTAGDATLKDRTWVLLTEAEAGGWGLWGHAHTNEELVKEAQKRIANGEK</sequence>
<dbReference type="Gene3D" id="3.30.429.10">
    <property type="entry name" value="Macrophage Migration Inhibitory Factor"/>
    <property type="match status" value="1"/>
</dbReference>
<dbReference type="EMBL" id="AYYR01000056">
    <property type="protein sequence ID" value="KRM75132.1"/>
    <property type="molecule type" value="Genomic_DNA"/>
</dbReference>
<comment type="caution">
    <text evidence="1">The sequence shown here is derived from an EMBL/GenBank/DDBJ whole genome shotgun (WGS) entry which is preliminary data.</text>
</comment>
<evidence type="ECO:0000313" key="2">
    <source>
        <dbReference type="Proteomes" id="UP000051845"/>
    </source>
</evidence>
<accession>A0A0R2BHC2</accession>
<reference evidence="1 2" key="1">
    <citation type="journal article" date="2015" name="Genome Announc.">
        <title>Expanding the biotechnology potential of lactobacilli through comparative genomics of 213 strains and associated genera.</title>
        <authorList>
            <person name="Sun Z."/>
            <person name="Harris H.M."/>
            <person name="McCann A."/>
            <person name="Guo C."/>
            <person name="Argimon S."/>
            <person name="Zhang W."/>
            <person name="Yang X."/>
            <person name="Jeffery I.B."/>
            <person name="Cooney J.C."/>
            <person name="Kagawa T.F."/>
            <person name="Liu W."/>
            <person name="Song Y."/>
            <person name="Salvetti E."/>
            <person name="Wrobel A."/>
            <person name="Rasinkangas P."/>
            <person name="Parkhill J."/>
            <person name="Rea M.C."/>
            <person name="O'Sullivan O."/>
            <person name="Ritari J."/>
            <person name="Douillard F.P."/>
            <person name="Paul Ross R."/>
            <person name="Yang R."/>
            <person name="Briner A.E."/>
            <person name="Felis G.E."/>
            <person name="de Vos W.M."/>
            <person name="Barrangou R."/>
            <person name="Klaenhammer T.R."/>
            <person name="Caufield P.W."/>
            <person name="Cui Y."/>
            <person name="Zhang H."/>
            <person name="O'Toole P.W."/>
        </authorList>
    </citation>
    <scope>NUCLEOTIDE SEQUENCE [LARGE SCALE GENOMIC DNA]</scope>
    <source>
        <strain evidence="1 2">DSM 20515</strain>
    </source>
</reference>
<dbReference type="SUPFAM" id="SSF55331">
    <property type="entry name" value="Tautomerase/MIF"/>
    <property type="match status" value="1"/>
</dbReference>
<proteinExistence type="predicted"/>
<evidence type="ECO:0008006" key="3">
    <source>
        <dbReference type="Google" id="ProtNLM"/>
    </source>
</evidence>
<dbReference type="InterPro" id="IPR014347">
    <property type="entry name" value="Tautomerase/MIF_sf"/>
</dbReference>
<dbReference type="Proteomes" id="UP000051845">
    <property type="component" value="Unassembled WGS sequence"/>
</dbReference>
<dbReference type="RefSeq" id="WP_056996958.1">
    <property type="nucleotide sequence ID" value="NZ_AYYR01000056.1"/>
</dbReference>
<protein>
    <recommendedName>
        <fullName evidence="3">4-oxalocrotonate tautomerase domain-containing protein</fullName>
    </recommendedName>
</protein>
<dbReference type="STRING" id="33960.TY91_08910"/>
<name>A0A0R2BHC2_SECCO</name>
<dbReference type="PATRIC" id="fig|1423733.4.peg.2703"/>
<dbReference type="AlphaFoldDB" id="A0A0R2BHC2"/>
<gene>
    <name evidence="1" type="ORF">FC82_GL002589</name>
</gene>
<evidence type="ECO:0000313" key="1">
    <source>
        <dbReference type="EMBL" id="KRM75132.1"/>
    </source>
</evidence>
<organism evidence="1 2">
    <name type="scientific">Secundilactobacillus collinoides DSM 20515 = JCM 1123</name>
    <dbReference type="NCBI Taxonomy" id="1423733"/>
    <lineage>
        <taxon>Bacteria</taxon>
        <taxon>Bacillati</taxon>
        <taxon>Bacillota</taxon>
        <taxon>Bacilli</taxon>
        <taxon>Lactobacillales</taxon>
        <taxon>Lactobacillaceae</taxon>
        <taxon>Secundilactobacillus</taxon>
    </lineage>
</organism>